<sequence length="92" mass="10074">MTLMQATAGLLATSEPLAERVHNNPVPTVPTCGVSADPEPYPFRSVYTCQDFGFNSAWIYGFNPTRIADLKIPSGLTSLRFPENCQDSLKLP</sequence>
<dbReference type="EMBL" id="CAXLJM020000050">
    <property type="protein sequence ID" value="CAL8114664.1"/>
    <property type="molecule type" value="Genomic_DNA"/>
</dbReference>
<evidence type="ECO:0000313" key="1">
    <source>
        <dbReference type="EMBL" id="CAL8114664.1"/>
    </source>
</evidence>
<comment type="caution">
    <text evidence="1">The sequence shown here is derived from an EMBL/GenBank/DDBJ whole genome shotgun (WGS) entry which is preliminary data.</text>
</comment>
<name>A0ABP1R2N3_9HEXA</name>
<reference evidence="1 2" key="1">
    <citation type="submission" date="2024-08" db="EMBL/GenBank/DDBJ databases">
        <authorList>
            <person name="Cucini C."/>
            <person name="Frati F."/>
        </authorList>
    </citation>
    <scope>NUCLEOTIDE SEQUENCE [LARGE SCALE GENOMIC DNA]</scope>
</reference>
<proteinExistence type="predicted"/>
<keyword evidence="2" id="KW-1185">Reference proteome</keyword>
<protein>
    <submittedName>
        <fullName evidence="1">Uncharacterized protein</fullName>
    </submittedName>
</protein>
<organism evidence="1 2">
    <name type="scientific">Orchesella dallaii</name>
    <dbReference type="NCBI Taxonomy" id="48710"/>
    <lineage>
        <taxon>Eukaryota</taxon>
        <taxon>Metazoa</taxon>
        <taxon>Ecdysozoa</taxon>
        <taxon>Arthropoda</taxon>
        <taxon>Hexapoda</taxon>
        <taxon>Collembola</taxon>
        <taxon>Entomobryomorpha</taxon>
        <taxon>Entomobryoidea</taxon>
        <taxon>Orchesellidae</taxon>
        <taxon>Orchesellinae</taxon>
        <taxon>Orchesella</taxon>
    </lineage>
</organism>
<gene>
    <name evidence="1" type="ORF">ODALV1_LOCUS16558</name>
</gene>
<evidence type="ECO:0000313" key="2">
    <source>
        <dbReference type="Proteomes" id="UP001642540"/>
    </source>
</evidence>
<accession>A0ABP1R2N3</accession>
<dbReference type="Proteomes" id="UP001642540">
    <property type="component" value="Unassembled WGS sequence"/>
</dbReference>